<comment type="caution">
    <text evidence="2">The sequence shown here is derived from an EMBL/GenBank/DDBJ whole genome shotgun (WGS) entry which is preliminary data.</text>
</comment>
<reference evidence="2 3" key="1">
    <citation type="journal article" date="2017" name="Int. J. Syst. Evol. Microbiol.">
        <title>Mucilaginibacterpsychrotolerans sp. nov., isolated from peatlands.</title>
        <authorList>
            <person name="Deng Y."/>
            <person name="Shen L."/>
            <person name="Xu B."/>
            <person name="Liu Y."/>
            <person name="Gu Z."/>
            <person name="Liu H."/>
            <person name="Zhou Y."/>
        </authorList>
    </citation>
    <scope>NUCLEOTIDE SEQUENCE [LARGE SCALE GENOMIC DNA]</scope>
    <source>
        <strain evidence="2 3">NH7-4</strain>
    </source>
</reference>
<protein>
    <submittedName>
        <fullName evidence="2">Uncharacterized protein</fullName>
    </submittedName>
</protein>
<evidence type="ECO:0000313" key="2">
    <source>
        <dbReference type="EMBL" id="TFF38012.1"/>
    </source>
</evidence>
<keyword evidence="1" id="KW-1133">Transmembrane helix</keyword>
<keyword evidence="1" id="KW-0472">Membrane</keyword>
<proteinExistence type="predicted"/>
<name>A0A4Y8SGM1_9SPHI</name>
<keyword evidence="1" id="KW-0812">Transmembrane</keyword>
<dbReference type="EMBL" id="SOZE01000008">
    <property type="protein sequence ID" value="TFF38012.1"/>
    <property type="molecule type" value="Genomic_DNA"/>
</dbReference>
<dbReference type="AlphaFoldDB" id="A0A4Y8SGM1"/>
<keyword evidence="3" id="KW-1185">Reference proteome</keyword>
<evidence type="ECO:0000256" key="1">
    <source>
        <dbReference type="SAM" id="Phobius"/>
    </source>
</evidence>
<feature type="transmembrane region" description="Helical" evidence="1">
    <location>
        <begin position="159"/>
        <end position="179"/>
    </location>
</feature>
<dbReference type="OrthoDB" id="982313at2"/>
<sequence length="205" mass="23448">MNADNRNWKQLESNIDQDLSSMIDESRIPKIRSQNPLVKIKQNLLINMIWGVLICCLYVIVLIRFNYIEVRLCLGLVLVFSLWALITAFIKYRKMHTGILADSSLLQELKHQHSSIVSWMKQQSRVALFVYPISAAGGFMLGGAVGSGKSVALFMNKPLIWIIFLVVIAILVPLCHLLTKWMFKISFGNHLNALQQYIEELETEK</sequence>
<feature type="transmembrane region" description="Helical" evidence="1">
    <location>
        <begin position="69"/>
        <end position="90"/>
    </location>
</feature>
<feature type="transmembrane region" description="Helical" evidence="1">
    <location>
        <begin position="126"/>
        <end position="147"/>
    </location>
</feature>
<organism evidence="2 3">
    <name type="scientific">Mucilaginibacter psychrotolerans</name>
    <dbReference type="NCBI Taxonomy" id="1524096"/>
    <lineage>
        <taxon>Bacteria</taxon>
        <taxon>Pseudomonadati</taxon>
        <taxon>Bacteroidota</taxon>
        <taxon>Sphingobacteriia</taxon>
        <taxon>Sphingobacteriales</taxon>
        <taxon>Sphingobacteriaceae</taxon>
        <taxon>Mucilaginibacter</taxon>
    </lineage>
</organism>
<feature type="transmembrane region" description="Helical" evidence="1">
    <location>
        <begin position="44"/>
        <end position="63"/>
    </location>
</feature>
<dbReference type="RefSeq" id="WP_133229079.1">
    <property type="nucleotide sequence ID" value="NZ_SOZE01000008.1"/>
</dbReference>
<evidence type="ECO:0000313" key="3">
    <source>
        <dbReference type="Proteomes" id="UP000297540"/>
    </source>
</evidence>
<accession>A0A4Y8SGM1</accession>
<dbReference type="Proteomes" id="UP000297540">
    <property type="component" value="Unassembled WGS sequence"/>
</dbReference>
<gene>
    <name evidence="2" type="ORF">E2R66_10535</name>
</gene>